<evidence type="ECO:0000256" key="2">
    <source>
        <dbReference type="ARBA" id="ARBA00009592"/>
    </source>
</evidence>
<dbReference type="Gene3D" id="3.80.10.10">
    <property type="entry name" value="Ribonuclease Inhibitor"/>
    <property type="match status" value="1"/>
</dbReference>
<evidence type="ECO:0000256" key="1">
    <source>
        <dbReference type="ARBA" id="ARBA00004479"/>
    </source>
</evidence>
<reference evidence="12" key="2">
    <citation type="submission" date="2017-02" db="EMBL/GenBank/DDBJ databases">
        <title>Sunflower complete genome.</title>
        <authorList>
            <person name="Langlade N."/>
            <person name="Munos S."/>
        </authorList>
    </citation>
    <scope>NUCLEOTIDE SEQUENCE [LARGE SCALE GENOMIC DNA]</scope>
    <source>
        <tissue evidence="12">Leaves</tissue>
    </source>
</reference>
<dbReference type="PANTHER" id="PTHR48063:SF103">
    <property type="entry name" value="LEUCINE-RICH RECEPTOR-LIKE KINASE FAMILY PROTEIN"/>
    <property type="match status" value="1"/>
</dbReference>
<evidence type="ECO:0000313" key="12">
    <source>
        <dbReference type="EMBL" id="OTG21127.1"/>
    </source>
</evidence>
<evidence type="ECO:0000256" key="6">
    <source>
        <dbReference type="ARBA" id="ARBA00022737"/>
    </source>
</evidence>
<dbReference type="AlphaFoldDB" id="A0A251UCQ1"/>
<keyword evidence="4 10" id="KW-0812">Transmembrane</keyword>
<sequence>MQSCKLGPSFPMWIQSQRNFAYLDISNNGISDRIPEWFWDLPSGLKFLNLSSNEIKGTLPDITSVFERYPGIDLSNNQLEGLLGNIPRCFGNFTAMANRRLGDDVMSHYYSSYVSTLPWQYHHPRSIRYSMNRSAYTCPKRRGRNSSCASDEEALFTDNALVAWKGTQREFGRGILHLLKSIDISSNKLYGKLPSEITNLLELVSLNFSDNKLHGELPKHMGRLRSLDSLDLSRNEFSGNIPSSLSQLTRLSYLNLSYNNLSGRIPTGTQLQSFNYTSYSGNPQLCGLPLTQRCGLPSPPPPPPATVVGKEDRDEFWKSYYTGMGGGFAVGFLGLCGALFLNNRCRYLFFASLSNMKDRIYVTTVVHFRSLRRKFRQ</sequence>
<dbReference type="FunFam" id="3.80.10.10:FF:000111">
    <property type="entry name" value="LRR receptor-like serine/threonine-protein kinase ERECTA"/>
    <property type="match status" value="1"/>
</dbReference>
<comment type="similarity">
    <text evidence="2">Belongs to the RLP family.</text>
</comment>
<evidence type="ECO:0000256" key="10">
    <source>
        <dbReference type="SAM" id="Phobius"/>
    </source>
</evidence>
<keyword evidence="13" id="KW-1185">Reference proteome</keyword>
<evidence type="ECO:0000313" key="11">
    <source>
        <dbReference type="EMBL" id="KAF5799936.1"/>
    </source>
</evidence>
<dbReference type="InterPro" id="IPR001611">
    <property type="entry name" value="Leu-rich_rpt"/>
</dbReference>
<evidence type="ECO:0000256" key="7">
    <source>
        <dbReference type="ARBA" id="ARBA00022989"/>
    </source>
</evidence>
<dbReference type="EMBL" id="CM007896">
    <property type="protein sequence ID" value="OTG21127.1"/>
    <property type="molecule type" value="Genomic_DNA"/>
</dbReference>
<dbReference type="InParanoid" id="A0A251UCQ1"/>
<keyword evidence="9" id="KW-0325">Glycoprotein</keyword>
<dbReference type="STRING" id="4232.A0A251UCQ1"/>
<proteinExistence type="inferred from homology"/>
<evidence type="ECO:0000313" key="13">
    <source>
        <dbReference type="Proteomes" id="UP000215914"/>
    </source>
</evidence>
<dbReference type="PANTHER" id="PTHR48063">
    <property type="entry name" value="LRR RECEPTOR-LIKE KINASE"/>
    <property type="match status" value="1"/>
</dbReference>
<keyword evidence="3" id="KW-0433">Leucine-rich repeat</keyword>
<keyword evidence="6" id="KW-0677">Repeat</keyword>
<evidence type="ECO:0000256" key="8">
    <source>
        <dbReference type="ARBA" id="ARBA00023136"/>
    </source>
</evidence>
<comment type="subcellular location">
    <subcellularLocation>
        <location evidence="1">Membrane</location>
        <topology evidence="1">Single-pass type I membrane protein</topology>
    </subcellularLocation>
</comment>
<reference evidence="11" key="3">
    <citation type="submission" date="2020-06" db="EMBL/GenBank/DDBJ databases">
        <title>Helianthus annuus Genome sequencing and assembly Release 2.</title>
        <authorList>
            <person name="Gouzy J."/>
            <person name="Langlade N."/>
            <person name="Munos S."/>
        </authorList>
    </citation>
    <scope>NUCLEOTIDE SEQUENCE</scope>
    <source>
        <tissue evidence="11">Leaves</tissue>
    </source>
</reference>
<name>A0A251UCQ1_HELAN</name>
<organism evidence="12 13">
    <name type="scientific">Helianthus annuus</name>
    <name type="common">Common sunflower</name>
    <dbReference type="NCBI Taxonomy" id="4232"/>
    <lineage>
        <taxon>Eukaryota</taxon>
        <taxon>Viridiplantae</taxon>
        <taxon>Streptophyta</taxon>
        <taxon>Embryophyta</taxon>
        <taxon>Tracheophyta</taxon>
        <taxon>Spermatophyta</taxon>
        <taxon>Magnoliopsida</taxon>
        <taxon>eudicotyledons</taxon>
        <taxon>Gunneridae</taxon>
        <taxon>Pentapetalae</taxon>
        <taxon>asterids</taxon>
        <taxon>campanulids</taxon>
        <taxon>Asterales</taxon>
        <taxon>Asteraceae</taxon>
        <taxon>Asteroideae</taxon>
        <taxon>Heliantheae alliance</taxon>
        <taxon>Heliantheae</taxon>
        <taxon>Helianthus</taxon>
    </lineage>
</organism>
<evidence type="ECO:0000256" key="4">
    <source>
        <dbReference type="ARBA" id="ARBA00022692"/>
    </source>
</evidence>
<evidence type="ECO:0000256" key="9">
    <source>
        <dbReference type="ARBA" id="ARBA00023180"/>
    </source>
</evidence>
<reference evidence="11 13" key="1">
    <citation type="journal article" date="2017" name="Nature">
        <title>The sunflower genome provides insights into oil metabolism, flowering and Asterid evolution.</title>
        <authorList>
            <person name="Badouin H."/>
            <person name="Gouzy J."/>
            <person name="Grassa C.J."/>
            <person name="Murat F."/>
            <person name="Staton S.E."/>
            <person name="Cottret L."/>
            <person name="Lelandais-Briere C."/>
            <person name="Owens G.L."/>
            <person name="Carrere S."/>
            <person name="Mayjonade B."/>
            <person name="Legrand L."/>
            <person name="Gill N."/>
            <person name="Kane N.C."/>
            <person name="Bowers J.E."/>
            <person name="Hubner S."/>
            <person name="Bellec A."/>
            <person name="Berard A."/>
            <person name="Berges H."/>
            <person name="Blanchet N."/>
            <person name="Boniface M.C."/>
            <person name="Brunel D."/>
            <person name="Catrice O."/>
            <person name="Chaidir N."/>
            <person name="Claudel C."/>
            <person name="Donnadieu C."/>
            <person name="Faraut T."/>
            <person name="Fievet G."/>
            <person name="Helmstetter N."/>
            <person name="King M."/>
            <person name="Knapp S.J."/>
            <person name="Lai Z."/>
            <person name="Le Paslier M.C."/>
            <person name="Lippi Y."/>
            <person name="Lorenzon L."/>
            <person name="Mandel J.R."/>
            <person name="Marage G."/>
            <person name="Marchand G."/>
            <person name="Marquand E."/>
            <person name="Bret-Mestries E."/>
            <person name="Morien E."/>
            <person name="Nambeesan S."/>
            <person name="Nguyen T."/>
            <person name="Pegot-Espagnet P."/>
            <person name="Pouilly N."/>
            <person name="Raftis F."/>
            <person name="Sallet E."/>
            <person name="Schiex T."/>
            <person name="Thomas J."/>
            <person name="Vandecasteele C."/>
            <person name="Vares D."/>
            <person name="Vear F."/>
            <person name="Vautrin S."/>
            <person name="Crespi M."/>
            <person name="Mangin B."/>
            <person name="Burke J.M."/>
            <person name="Salse J."/>
            <person name="Munos S."/>
            <person name="Vincourt P."/>
            <person name="Rieseberg L.H."/>
            <person name="Langlade N.B."/>
        </authorList>
    </citation>
    <scope>NUCLEOTIDE SEQUENCE [LARGE SCALE GENOMIC DNA]</scope>
    <source>
        <strain evidence="13">cv. SF193</strain>
        <tissue evidence="11">Leaves</tissue>
    </source>
</reference>
<dbReference type="Proteomes" id="UP000215914">
    <property type="component" value="Chromosome 7"/>
</dbReference>
<dbReference type="EMBL" id="MNCJ02000322">
    <property type="protein sequence ID" value="KAF5799936.1"/>
    <property type="molecule type" value="Genomic_DNA"/>
</dbReference>
<feature type="transmembrane region" description="Helical" evidence="10">
    <location>
        <begin position="320"/>
        <end position="341"/>
    </location>
</feature>
<evidence type="ECO:0000256" key="5">
    <source>
        <dbReference type="ARBA" id="ARBA00022729"/>
    </source>
</evidence>
<dbReference type="InterPro" id="IPR046956">
    <property type="entry name" value="RLP23-like"/>
</dbReference>
<dbReference type="SUPFAM" id="SSF52058">
    <property type="entry name" value="L domain-like"/>
    <property type="match status" value="1"/>
</dbReference>
<keyword evidence="5" id="KW-0732">Signal</keyword>
<keyword evidence="8 10" id="KW-0472">Membrane</keyword>
<keyword evidence="7 10" id="KW-1133">Transmembrane helix</keyword>
<gene>
    <name evidence="12" type="ORF">HannXRQ_Chr07g0200731</name>
    <name evidence="11" type="ORF">HanXRQr2_Chr07g0310221</name>
</gene>
<dbReference type="InterPro" id="IPR032675">
    <property type="entry name" value="LRR_dom_sf"/>
</dbReference>
<accession>A0A251UCQ1</accession>
<protein>
    <submittedName>
        <fullName evidence="12">Putative leucine-rich repeat domain, L domain-like protein</fullName>
    </submittedName>
</protein>
<evidence type="ECO:0000256" key="3">
    <source>
        <dbReference type="ARBA" id="ARBA00022614"/>
    </source>
</evidence>
<dbReference type="Pfam" id="PF00560">
    <property type="entry name" value="LRR_1"/>
    <property type="match status" value="6"/>
</dbReference>
<dbReference type="GO" id="GO:0016020">
    <property type="term" value="C:membrane"/>
    <property type="evidence" value="ECO:0007669"/>
    <property type="project" value="UniProtKB-SubCell"/>
</dbReference>
<dbReference type="Gramene" id="mRNA:HanXRQr2_Chr07g0310221">
    <property type="protein sequence ID" value="CDS:HanXRQr2_Chr07g0310221.1"/>
    <property type="gene ID" value="HanXRQr2_Chr07g0310221"/>
</dbReference>